<dbReference type="PANTHER" id="PTHR46224:SF64">
    <property type="entry name" value="IQ MOTIF AND ANKYRIN REPEAT DOMAIN-CONTAINING PROTEIN 1"/>
    <property type="match status" value="1"/>
</dbReference>
<feature type="repeat" description="ANK" evidence="1">
    <location>
        <begin position="140"/>
        <end position="172"/>
    </location>
</feature>
<dbReference type="SMART" id="SM00248">
    <property type="entry name" value="ANK"/>
    <property type="match status" value="5"/>
</dbReference>
<name>A0A6V8HJF7_TALPI</name>
<dbReference type="Gene3D" id="1.25.40.20">
    <property type="entry name" value="Ankyrin repeat-containing domain"/>
    <property type="match status" value="1"/>
</dbReference>
<dbReference type="InterPro" id="IPR036770">
    <property type="entry name" value="Ankyrin_rpt-contain_sf"/>
</dbReference>
<keyword evidence="1" id="KW-0040">ANK repeat</keyword>
<keyword evidence="3" id="KW-1185">Reference proteome</keyword>
<feature type="repeat" description="ANK" evidence="1">
    <location>
        <begin position="168"/>
        <end position="200"/>
    </location>
</feature>
<proteinExistence type="predicted"/>
<accession>A0A6V8HJF7</accession>
<feature type="repeat" description="ANK" evidence="1">
    <location>
        <begin position="211"/>
        <end position="243"/>
    </location>
</feature>
<dbReference type="AlphaFoldDB" id="A0A6V8HJF7"/>
<organism evidence="2 3">
    <name type="scientific">Talaromyces pinophilus</name>
    <name type="common">Penicillium pinophilum</name>
    <dbReference type="NCBI Taxonomy" id="128442"/>
    <lineage>
        <taxon>Eukaryota</taxon>
        <taxon>Fungi</taxon>
        <taxon>Dikarya</taxon>
        <taxon>Ascomycota</taxon>
        <taxon>Pezizomycotina</taxon>
        <taxon>Eurotiomycetes</taxon>
        <taxon>Eurotiomycetidae</taxon>
        <taxon>Eurotiales</taxon>
        <taxon>Trichocomaceae</taxon>
        <taxon>Talaromyces</taxon>
        <taxon>Talaromyces sect. Talaromyces</taxon>
    </lineage>
</organism>
<dbReference type="PROSITE" id="PS50088">
    <property type="entry name" value="ANK_REPEAT"/>
    <property type="match status" value="3"/>
</dbReference>
<sequence>MPSTSTPLDEELQALCAANRLNDLKMLLQSRHSNDINYIPPINDILLAATDSNAADIVNYCLSHGATVPGTTILRRLNVHVGSNGFDTYKVLIEAGVVNIDYYIPWFGDVLGIMADANNIDWVRYCLEHGADPNKNLIEEHRTPLAAAASNSNAEMVQLLLNYGAVINGSGAIVVAAEQGHGHIVELLLENGANIDEIGVEGPPGDRRFEDLGSALHKAIVNGHEELAVWLIDVGASMDEGDGQGRIPEVLALQYDRRRVVDHIRRETGPDA</sequence>
<evidence type="ECO:0000313" key="2">
    <source>
        <dbReference type="EMBL" id="GAM38364.1"/>
    </source>
</evidence>
<dbReference type="InterPro" id="IPR002110">
    <property type="entry name" value="Ankyrin_rpt"/>
</dbReference>
<gene>
    <name evidence="2" type="ORF">TCE0_033r09027</name>
</gene>
<reference evidence="3" key="1">
    <citation type="journal article" date="2015" name="Genome Announc.">
        <title>Draft genome sequence of Talaromyces cellulolyticus strain Y-94, a source of lignocellulosic biomass-degrading enzymes.</title>
        <authorList>
            <person name="Fujii T."/>
            <person name="Koike H."/>
            <person name="Sawayama S."/>
            <person name="Yano S."/>
            <person name="Inoue H."/>
        </authorList>
    </citation>
    <scope>NUCLEOTIDE SEQUENCE [LARGE SCALE GENOMIC DNA]</scope>
    <source>
        <strain evidence="3">Y-94</strain>
    </source>
</reference>
<dbReference type="InterPro" id="IPR051616">
    <property type="entry name" value="Cul2-RING_E3_ligase_SR"/>
</dbReference>
<comment type="caution">
    <text evidence="2">The sequence shown here is derived from an EMBL/GenBank/DDBJ whole genome shotgun (WGS) entry which is preliminary data.</text>
</comment>
<dbReference type="Proteomes" id="UP000053095">
    <property type="component" value="Unassembled WGS sequence"/>
</dbReference>
<dbReference type="SUPFAM" id="SSF48403">
    <property type="entry name" value="Ankyrin repeat"/>
    <property type="match status" value="1"/>
</dbReference>
<evidence type="ECO:0000313" key="3">
    <source>
        <dbReference type="Proteomes" id="UP000053095"/>
    </source>
</evidence>
<protein>
    <submittedName>
        <fullName evidence="2">Uncharacterized protein</fullName>
    </submittedName>
</protein>
<dbReference type="Pfam" id="PF12796">
    <property type="entry name" value="Ank_2"/>
    <property type="match status" value="1"/>
</dbReference>
<dbReference type="EMBL" id="DF933829">
    <property type="protein sequence ID" value="GAM38364.1"/>
    <property type="molecule type" value="Genomic_DNA"/>
</dbReference>
<evidence type="ECO:0000256" key="1">
    <source>
        <dbReference type="PROSITE-ProRule" id="PRU00023"/>
    </source>
</evidence>
<dbReference type="PROSITE" id="PS50297">
    <property type="entry name" value="ANK_REP_REGION"/>
    <property type="match status" value="2"/>
</dbReference>
<dbReference type="PANTHER" id="PTHR46224">
    <property type="entry name" value="ANKYRIN REPEAT FAMILY PROTEIN"/>
    <property type="match status" value="1"/>
</dbReference>